<evidence type="ECO:0000256" key="1">
    <source>
        <dbReference type="ARBA" id="ARBA00010875"/>
    </source>
</evidence>
<keyword evidence="5 9" id="KW-0479">Metal-binding</keyword>
<evidence type="ECO:0000256" key="2">
    <source>
        <dbReference type="ARBA" id="ARBA00022517"/>
    </source>
</evidence>
<comment type="cofactor">
    <cofactor evidence="9">
        <name>Zn(2+)</name>
        <dbReference type="ChEBI" id="CHEBI:29105"/>
    </cofactor>
    <text evidence="9">Binds 1 zinc ion.</text>
</comment>
<evidence type="ECO:0000256" key="5">
    <source>
        <dbReference type="ARBA" id="ARBA00022723"/>
    </source>
</evidence>
<reference evidence="10 11" key="1">
    <citation type="journal article" date="2019" name="Int. J. Syst. Evol. Microbiol.">
        <title>The Global Catalogue of Microorganisms (GCM) 10K type strain sequencing project: providing services to taxonomists for standard genome sequencing and annotation.</title>
        <authorList>
            <consortium name="The Broad Institute Genomics Platform"/>
            <consortium name="The Broad Institute Genome Sequencing Center for Infectious Disease"/>
            <person name="Wu L."/>
            <person name="Ma J."/>
        </authorList>
    </citation>
    <scope>NUCLEOTIDE SEQUENCE [LARGE SCALE GENOMIC DNA]</scope>
    <source>
        <strain evidence="10 11">JCM 3146</strain>
    </source>
</reference>
<dbReference type="EMBL" id="BAAABM010000004">
    <property type="protein sequence ID" value="GAA0316960.1"/>
    <property type="molecule type" value="Genomic_DNA"/>
</dbReference>
<dbReference type="InterPro" id="IPR020549">
    <property type="entry name" value="YbeY_CS"/>
</dbReference>
<dbReference type="Pfam" id="PF02130">
    <property type="entry name" value="YbeY"/>
    <property type="match status" value="1"/>
</dbReference>
<keyword evidence="9" id="KW-0963">Cytoplasm</keyword>
<comment type="caution">
    <text evidence="10">The sequence shown here is derived from an EMBL/GenBank/DDBJ whole genome shotgun (WGS) entry which is preliminary data.</text>
</comment>
<feature type="binding site" evidence="9">
    <location>
        <position position="125"/>
    </location>
    <ligand>
        <name>Zn(2+)</name>
        <dbReference type="ChEBI" id="CHEBI:29105"/>
        <note>catalytic</note>
    </ligand>
</feature>
<keyword evidence="3 9" id="KW-0698">rRNA processing</keyword>
<dbReference type="Gene3D" id="3.40.390.30">
    <property type="entry name" value="Metalloproteases ('zincins'), catalytic domain"/>
    <property type="match status" value="1"/>
</dbReference>
<sequence length="160" mass="17262">MSIEVLNESGAEVDETALSALSAHVLEKLRVHPLAELSIVLVDEDAMSELHEKWMGEPGPTDVLSFPMDELRPGHVSGGAEDAPPDPALLGDVVLCPTVAVRQAKKAGHSAEDELHLLCTHGILHLLGYDHAEPEEHKEMFGLQAELLASWRAARARPSS</sequence>
<dbReference type="SUPFAM" id="SSF55486">
    <property type="entry name" value="Metalloproteases ('zincins'), catalytic domain"/>
    <property type="match status" value="1"/>
</dbReference>
<organism evidence="10 11">
    <name type="scientific">Actinoallomurus spadix</name>
    <dbReference type="NCBI Taxonomy" id="79912"/>
    <lineage>
        <taxon>Bacteria</taxon>
        <taxon>Bacillati</taxon>
        <taxon>Actinomycetota</taxon>
        <taxon>Actinomycetes</taxon>
        <taxon>Streptosporangiales</taxon>
        <taxon>Thermomonosporaceae</taxon>
        <taxon>Actinoallomurus</taxon>
    </lineage>
</organism>
<dbReference type="HAMAP" id="MF_00009">
    <property type="entry name" value="Endoribonucl_YbeY"/>
    <property type="match status" value="1"/>
</dbReference>
<dbReference type="PANTHER" id="PTHR46986">
    <property type="entry name" value="ENDORIBONUCLEASE YBEY, CHLOROPLASTIC"/>
    <property type="match status" value="1"/>
</dbReference>
<evidence type="ECO:0000256" key="6">
    <source>
        <dbReference type="ARBA" id="ARBA00022759"/>
    </source>
</evidence>
<comment type="similarity">
    <text evidence="1 9">Belongs to the endoribonuclease YbeY family.</text>
</comment>
<evidence type="ECO:0000313" key="11">
    <source>
        <dbReference type="Proteomes" id="UP001501822"/>
    </source>
</evidence>
<protein>
    <recommendedName>
        <fullName evidence="9">Endoribonuclease YbeY</fullName>
        <ecNumber evidence="9">3.1.-.-</ecNumber>
    </recommendedName>
</protein>
<dbReference type="Proteomes" id="UP001501822">
    <property type="component" value="Unassembled WGS sequence"/>
</dbReference>
<evidence type="ECO:0000256" key="3">
    <source>
        <dbReference type="ARBA" id="ARBA00022552"/>
    </source>
</evidence>
<dbReference type="InterPro" id="IPR023091">
    <property type="entry name" value="MetalPrtase_cat_dom_sf_prd"/>
</dbReference>
<keyword evidence="7 9" id="KW-0378">Hydrolase</keyword>
<evidence type="ECO:0000256" key="9">
    <source>
        <dbReference type="HAMAP-Rule" id="MF_00009"/>
    </source>
</evidence>
<keyword evidence="8 9" id="KW-0862">Zinc</keyword>
<dbReference type="EC" id="3.1.-.-" evidence="9"/>
<proteinExistence type="inferred from homology"/>
<dbReference type="InterPro" id="IPR002036">
    <property type="entry name" value="YbeY"/>
</dbReference>
<gene>
    <name evidence="9 10" type="primary">ybeY</name>
    <name evidence="10" type="ORF">GCM10010151_03600</name>
</gene>
<dbReference type="PANTHER" id="PTHR46986:SF1">
    <property type="entry name" value="ENDORIBONUCLEASE YBEY, CHLOROPLASTIC"/>
    <property type="match status" value="1"/>
</dbReference>
<name>A0ABN0VU27_9ACTN</name>
<accession>A0ABN0VU27</accession>
<feature type="binding site" evidence="9">
    <location>
        <position position="121"/>
    </location>
    <ligand>
        <name>Zn(2+)</name>
        <dbReference type="ChEBI" id="CHEBI:29105"/>
        <note>catalytic</note>
    </ligand>
</feature>
<keyword evidence="6 9" id="KW-0255">Endonuclease</keyword>
<keyword evidence="11" id="KW-1185">Reference proteome</keyword>
<comment type="subcellular location">
    <subcellularLocation>
        <location evidence="9">Cytoplasm</location>
    </subcellularLocation>
</comment>
<keyword evidence="2 9" id="KW-0690">Ribosome biogenesis</keyword>
<evidence type="ECO:0000256" key="4">
    <source>
        <dbReference type="ARBA" id="ARBA00022722"/>
    </source>
</evidence>
<dbReference type="NCBIfam" id="TIGR00043">
    <property type="entry name" value="rRNA maturation RNase YbeY"/>
    <property type="match status" value="1"/>
</dbReference>
<evidence type="ECO:0000256" key="7">
    <source>
        <dbReference type="ARBA" id="ARBA00022801"/>
    </source>
</evidence>
<evidence type="ECO:0000256" key="8">
    <source>
        <dbReference type="ARBA" id="ARBA00022833"/>
    </source>
</evidence>
<comment type="function">
    <text evidence="9">Single strand-specific metallo-endoribonuclease involved in late-stage 70S ribosome quality control and in maturation of the 3' terminus of the 16S rRNA.</text>
</comment>
<evidence type="ECO:0000313" key="10">
    <source>
        <dbReference type="EMBL" id="GAA0316960.1"/>
    </source>
</evidence>
<dbReference type="PROSITE" id="PS01306">
    <property type="entry name" value="UPF0054"/>
    <property type="match status" value="1"/>
</dbReference>
<keyword evidence="4 9" id="KW-0540">Nuclease</keyword>
<feature type="binding site" evidence="9">
    <location>
        <position position="131"/>
    </location>
    <ligand>
        <name>Zn(2+)</name>
        <dbReference type="ChEBI" id="CHEBI:29105"/>
        <note>catalytic</note>
    </ligand>
</feature>
<dbReference type="RefSeq" id="WP_252803291.1">
    <property type="nucleotide sequence ID" value="NZ_BAAABM010000004.1"/>
</dbReference>